<dbReference type="EMBL" id="JAIWYP010000008">
    <property type="protein sequence ID" value="KAH3784213.1"/>
    <property type="molecule type" value="Genomic_DNA"/>
</dbReference>
<feature type="region of interest" description="Disordered" evidence="1">
    <location>
        <begin position="59"/>
        <end position="81"/>
    </location>
</feature>
<comment type="caution">
    <text evidence="2">The sequence shown here is derived from an EMBL/GenBank/DDBJ whole genome shotgun (WGS) entry which is preliminary data.</text>
</comment>
<protein>
    <submittedName>
        <fullName evidence="2">Uncharacterized protein</fullName>
    </submittedName>
</protein>
<dbReference type="Proteomes" id="UP000828390">
    <property type="component" value="Unassembled WGS sequence"/>
</dbReference>
<gene>
    <name evidence="2" type="ORF">DPMN_162165</name>
</gene>
<evidence type="ECO:0000313" key="2">
    <source>
        <dbReference type="EMBL" id="KAH3784213.1"/>
    </source>
</evidence>
<sequence length="114" mass="12611">MTGCKHKHIGFLPTTEFPYRLGRLTHVQLLLTRKPSPLQSSNFSFEYLLLPPRSALAAAPSSLTAESSKPPPRSPTRRRIAPWGLVLRRRPAIGSTLQRRPFSGLVDSGATSYS</sequence>
<dbReference type="AlphaFoldDB" id="A0A9D4ERT0"/>
<name>A0A9D4ERT0_DREPO</name>
<reference evidence="2" key="2">
    <citation type="submission" date="2020-11" db="EMBL/GenBank/DDBJ databases">
        <authorList>
            <person name="McCartney M.A."/>
            <person name="Auch B."/>
            <person name="Kono T."/>
            <person name="Mallez S."/>
            <person name="Becker A."/>
            <person name="Gohl D.M."/>
            <person name="Silverstein K.A.T."/>
            <person name="Koren S."/>
            <person name="Bechman K.B."/>
            <person name="Herman A."/>
            <person name="Abrahante J.E."/>
            <person name="Garbe J."/>
        </authorList>
    </citation>
    <scope>NUCLEOTIDE SEQUENCE</scope>
    <source>
        <strain evidence="2">Duluth1</strain>
        <tissue evidence="2">Whole animal</tissue>
    </source>
</reference>
<organism evidence="2 3">
    <name type="scientific">Dreissena polymorpha</name>
    <name type="common">Zebra mussel</name>
    <name type="synonym">Mytilus polymorpha</name>
    <dbReference type="NCBI Taxonomy" id="45954"/>
    <lineage>
        <taxon>Eukaryota</taxon>
        <taxon>Metazoa</taxon>
        <taxon>Spiralia</taxon>
        <taxon>Lophotrochozoa</taxon>
        <taxon>Mollusca</taxon>
        <taxon>Bivalvia</taxon>
        <taxon>Autobranchia</taxon>
        <taxon>Heteroconchia</taxon>
        <taxon>Euheterodonta</taxon>
        <taxon>Imparidentia</taxon>
        <taxon>Neoheterodontei</taxon>
        <taxon>Myida</taxon>
        <taxon>Dreissenoidea</taxon>
        <taxon>Dreissenidae</taxon>
        <taxon>Dreissena</taxon>
    </lineage>
</organism>
<accession>A0A9D4ERT0</accession>
<evidence type="ECO:0000313" key="3">
    <source>
        <dbReference type="Proteomes" id="UP000828390"/>
    </source>
</evidence>
<feature type="compositionally biased region" description="Low complexity" evidence="1">
    <location>
        <begin position="59"/>
        <end position="68"/>
    </location>
</feature>
<reference evidence="2" key="1">
    <citation type="journal article" date="2019" name="bioRxiv">
        <title>The Genome of the Zebra Mussel, Dreissena polymorpha: A Resource for Invasive Species Research.</title>
        <authorList>
            <person name="McCartney M.A."/>
            <person name="Auch B."/>
            <person name="Kono T."/>
            <person name="Mallez S."/>
            <person name="Zhang Y."/>
            <person name="Obille A."/>
            <person name="Becker A."/>
            <person name="Abrahante J.E."/>
            <person name="Garbe J."/>
            <person name="Badalamenti J.P."/>
            <person name="Herman A."/>
            <person name="Mangelson H."/>
            <person name="Liachko I."/>
            <person name="Sullivan S."/>
            <person name="Sone E.D."/>
            <person name="Koren S."/>
            <person name="Silverstein K.A.T."/>
            <person name="Beckman K.B."/>
            <person name="Gohl D.M."/>
        </authorList>
    </citation>
    <scope>NUCLEOTIDE SEQUENCE</scope>
    <source>
        <strain evidence="2">Duluth1</strain>
        <tissue evidence="2">Whole animal</tissue>
    </source>
</reference>
<evidence type="ECO:0000256" key="1">
    <source>
        <dbReference type="SAM" id="MobiDB-lite"/>
    </source>
</evidence>
<proteinExistence type="predicted"/>
<keyword evidence="3" id="KW-1185">Reference proteome</keyword>